<dbReference type="AlphaFoldDB" id="D7CKS8"/>
<evidence type="ECO:0000313" key="1">
    <source>
        <dbReference type="EMBL" id="ADI01313.1"/>
    </source>
</evidence>
<proteinExistence type="predicted"/>
<dbReference type="EMBL" id="CP002048">
    <property type="protein sequence ID" value="ADI01313.1"/>
    <property type="molecule type" value="Genomic_DNA"/>
</dbReference>
<dbReference type="eggNOG" id="COG0332">
    <property type="taxonomic scope" value="Bacteria"/>
</dbReference>
<name>D7CKS8_SYNLT</name>
<gene>
    <name evidence="1" type="ordered locus">Slip_0529</name>
</gene>
<accession>D7CKS8</accession>
<organism evidence="1 2">
    <name type="scientific">Syntrophothermus lipocalidus (strain DSM 12680 / TGB-C1)</name>
    <dbReference type="NCBI Taxonomy" id="643648"/>
    <lineage>
        <taxon>Bacteria</taxon>
        <taxon>Bacillati</taxon>
        <taxon>Bacillota</taxon>
        <taxon>Clostridia</taxon>
        <taxon>Eubacteriales</taxon>
        <taxon>Syntrophomonadaceae</taxon>
        <taxon>Syntrophothermus</taxon>
    </lineage>
</organism>
<dbReference type="OrthoDB" id="9770068at2"/>
<dbReference type="STRING" id="643648.Slip_0529"/>
<dbReference type="NCBIfam" id="NF006160">
    <property type="entry name" value="PRK08304.1"/>
    <property type="match status" value="1"/>
</dbReference>
<reference evidence="2" key="1">
    <citation type="journal article" date="2010" name="Stand. Genomic Sci.">
        <title>Complete genome sequence of Syntrophothermus lipocalidus type strain (TGB-C1T).</title>
        <authorList>
            <consortium name="US DOE Joint Genome Institute (JGI-PGF)"/>
            <person name="Djao O."/>
            <person name="Zhang X."/>
            <person name="Lucas S."/>
            <person name="Lapidus A."/>
            <person name="Glavina Del Rio T."/>
            <person name="Nolan M."/>
            <person name="Tice H."/>
            <person name="Cheng J."/>
            <person name="Han C."/>
            <person name="Tapia R."/>
            <person name="Goodwin L."/>
            <person name="Pitluck S."/>
            <person name="Liolios K."/>
            <person name="Ivanova N."/>
            <person name="Mavromatis K."/>
            <person name="Mikhailova N."/>
            <person name="Ovchinnikova G."/>
            <person name="Pati A."/>
            <person name="Brambilla E."/>
            <person name="Chen A."/>
            <person name="Palaniappan K."/>
            <person name="Land M."/>
            <person name="Hauser L."/>
            <person name="Chang Y."/>
            <person name="Jeffries C."/>
            <person name="Rohde M."/>
            <person name="Sikorski J."/>
            <person name="Spring S."/>
            <person name="Goker M."/>
            <person name="Detter J."/>
            <person name="Woyke T."/>
            <person name="Bristow J."/>
            <person name="Eisen J."/>
            <person name="Markowitz V."/>
            <person name="Hugenholtz P."/>
            <person name="Kyrpides N."/>
            <person name="Klenk H."/>
        </authorList>
    </citation>
    <scope>NUCLEOTIDE SEQUENCE [LARGE SCALE GENOMIC DNA]</scope>
    <source>
        <strain evidence="2">DSM 12680 / TGB-C1</strain>
    </source>
</reference>
<dbReference type="Gene3D" id="3.40.47.40">
    <property type="entry name" value="Stage V sporulation protein AD"/>
    <property type="match status" value="1"/>
</dbReference>
<dbReference type="InterPro" id="IPR038369">
    <property type="entry name" value="SpoVAD_sf"/>
</dbReference>
<dbReference type="KEGG" id="slp:Slip_0529"/>
<dbReference type="InterPro" id="IPR010894">
    <property type="entry name" value="SpoVAD"/>
</dbReference>
<dbReference type="GO" id="GO:0016746">
    <property type="term" value="F:acyltransferase activity"/>
    <property type="evidence" value="ECO:0007669"/>
    <property type="project" value="InterPro"/>
</dbReference>
<dbReference type="Proteomes" id="UP000000378">
    <property type="component" value="Chromosome"/>
</dbReference>
<dbReference type="InterPro" id="IPR016039">
    <property type="entry name" value="Thiolase-like"/>
</dbReference>
<sequence>MPRVSKRTGQQSIYFENPPVITNWANIVGPMEGQGPYGQEFDWVLEDYLFGEQSWEKAEAKMLRETVKLVASKANLPLGNIEVLLAGDLLNQIISANFAARELKIPFLGLYGACSTMAEGIALGAMLIDGGFYSTLTVGVTSHHHTAERQFRFPTEQGAQRLPSSQWTVTGCGCLIIQRDGVGPRITTATVGKVIDLGQSDVNDMGAAMAPAAADTIVAHFRDTGRDPRYYDLIITGDLGKYGLALMESLCQKLNCPLGQHVSDCGVLIYDIDQDVHAGGSGCGCSAVMLCGPLLNRMQAKEFNRILLVGTGALMSTTSSLQGETIPCIAHAVAIEN</sequence>
<dbReference type="PIRSF" id="PIRSF011570">
    <property type="entry name" value="SpoVAD"/>
    <property type="match status" value="1"/>
</dbReference>
<evidence type="ECO:0000313" key="2">
    <source>
        <dbReference type="Proteomes" id="UP000000378"/>
    </source>
</evidence>
<dbReference type="HOGENOM" id="CLU_048574_0_0_9"/>
<dbReference type="SUPFAM" id="SSF53901">
    <property type="entry name" value="Thiolase-like"/>
    <property type="match status" value="1"/>
</dbReference>
<dbReference type="Pfam" id="PF07451">
    <property type="entry name" value="SpoVAD"/>
    <property type="match status" value="1"/>
</dbReference>
<keyword evidence="2" id="KW-1185">Reference proteome</keyword>
<dbReference type="NCBIfam" id="TIGR02845">
    <property type="entry name" value="spore_V_AD"/>
    <property type="match status" value="1"/>
</dbReference>
<reference evidence="1 2" key="2">
    <citation type="journal article" date="2010" name="Stand. Genomic Sci.">
        <title>Complete genome sequence of Syntrophothermus lipocalidus type strain (TGB-C1).</title>
        <authorList>
            <person name="Djao O.D."/>
            <person name="Zhang X."/>
            <person name="Lucas S."/>
            <person name="Lapidus A."/>
            <person name="Del Rio T.G."/>
            <person name="Nolan M."/>
            <person name="Tice H."/>
            <person name="Cheng J.F."/>
            <person name="Han C."/>
            <person name="Tapia R."/>
            <person name="Goodwin L."/>
            <person name="Pitluck S."/>
            <person name="Liolios K."/>
            <person name="Ivanova N."/>
            <person name="Mavromatis K."/>
            <person name="Mikhailova N."/>
            <person name="Ovchinnikova G."/>
            <person name="Pati A."/>
            <person name="Brambilla E."/>
            <person name="Chen A."/>
            <person name="Palaniappan K."/>
            <person name="Land M."/>
            <person name="Hauser L."/>
            <person name="Chang Y.J."/>
            <person name="Jeffries C.D."/>
            <person name="Rohde M."/>
            <person name="Sikorski J."/>
            <person name="Spring S."/>
            <person name="Goker M."/>
            <person name="Detter J.C."/>
            <person name="Woyke T."/>
            <person name="Bristow J."/>
            <person name="Eisen J.A."/>
            <person name="Markowitz V."/>
            <person name="Hugenholtz P."/>
            <person name="Kyrpides N.C."/>
            <person name="Klenk H.P."/>
        </authorList>
    </citation>
    <scope>NUCLEOTIDE SEQUENCE [LARGE SCALE GENOMIC DNA]</scope>
    <source>
        <strain evidence="2">DSM 12680 / TGB-C1</strain>
    </source>
</reference>
<protein>
    <submittedName>
        <fullName evidence="1">Stage V sporulation protein AD</fullName>
    </submittedName>
</protein>
<dbReference type="RefSeq" id="WP_013174715.1">
    <property type="nucleotide sequence ID" value="NC_014220.1"/>
</dbReference>